<protein>
    <recommendedName>
        <fullName evidence="10">RNA polymerase sigma factor 70 region 4 type 2 domain-containing protein</fullName>
    </recommendedName>
</protein>
<dbReference type="PANTHER" id="PTHR43133:SF8">
    <property type="entry name" value="RNA POLYMERASE SIGMA FACTOR HI_1459-RELATED"/>
    <property type="match status" value="1"/>
</dbReference>
<keyword evidence="2" id="KW-0805">Transcription regulation</keyword>
<feature type="compositionally biased region" description="Basic residues" evidence="6">
    <location>
        <begin position="276"/>
        <end position="288"/>
    </location>
</feature>
<dbReference type="InterPro" id="IPR013324">
    <property type="entry name" value="RNA_pol_sigma_r3/r4-like"/>
</dbReference>
<dbReference type="GeneID" id="301551636"/>
<evidence type="ECO:0000256" key="2">
    <source>
        <dbReference type="ARBA" id="ARBA00023015"/>
    </source>
</evidence>
<name>A0ABQ2JYV6_9ACTN</name>
<evidence type="ECO:0000313" key="8">
    <source>
        <dbReference type="EMBL" id="GGN60988.1"/>
    </source>
</evidence>
<reference evidence="9" key="1">
    <citation type="journal article" date="2019" name="Int. J. Syst. Evol. Microbiol.">
        <title>The Global Catalogue of Microorganisms (GCM) 10K type strain sequencing project: providing services to taxonomists for standard genome sequencing and annotation.</title>
        <authorList>
            <consortium name="The Broad Institute Genomics Platform"/>
            <consortium name="The Broad Institute Genome Sequencing Center for Infectious Disease"/>
            <person name="Wu L."/>
            <person name="Ma J."/>
        </authorList>
    </citation>
    <scope>NUCLEOTIDE SEQUENCE [LARGE SCALE GENOMIC DNA]</scope>
    <source>
        <strain evidence="9">CGMCC 4.7323</strain>
    </source>
</reference>
<accession>A0ABQ2JYV6</accession>
<keyword evidence="4" id="KW-0238">DNA-binding</keyword>
<feature type="region of interest" description="Disordered" evidence="6">
    <location>
        <begin position="186"/>
        <end position="207"/>
    </location>
</feature>
<keyword evidence="9" id="KW-1185">Reference proteome</keyword>
<dbReference type="EMBL" id="BMND01000039">
    <property type="protein sequence ID" value="GGN60988.1"/>
    <property type="molecule type" value="Genomic_DNA"/>
</dbReference>
<dbReference type="InterPro" id="IPR013325">
    <property type="entry name" value="RNA_pol_sigma_r2"/>
</dbReference>
<keyword evidence="7" id="KW-0812">Transmembrane</keyword>
<evidence type="ECO:0000256" key="4">
    <source>
        <dbReference type="ARBA" id="ARBA00023125"/>
    </source>
</evidence>
<keyword evidence="5" id="KW-0804">Transcription</keyword>
<evidence type="ECO:0000256" key="3">
    <source>
        <dbReference type="ARBA" id="ARBA00023082"/>
    </source>
</evidence>
<feature type="region of interest" description="Disordered" evidence="6">
    <location>
        <begin position="232"/>
        <end position="311"/>
    </location>
</feature>
<dbReference type="SUPFAM" id="SSF88659">
    <property type="entry name" value="Sigma3 and sigma4 domains of RNA polymerase sigma factors"/>
    <property type="match status" value="1"/>
</dbReference>
<evidence type="ECO:0000256" key="6">
    <source>
        <dbReference type="SAM" id="MobiDB-lite"/>
    </source>
</evidence>
<evidence type="ECO:0000256" key="5">
    <source>
        <dbReference type="ARBA" id="ARBA00023163"/>
    </source>
</evidence>
<gene>
    <name evidence="8" type="ORF">GCM10012285_59570</name>
</gene>
<feature type="transmembrane region" description="Helical" evidence="7">
    <location>
        <begin position="210"/>
        <end position="228"/>
    </location>
</feature>
<dbReference type="InterPro" id="IPR036388">
    <property type="entry name" value="WH-like_DNA-bd_sf"/>
</dbReference>
<evidence type="ECO:0000256" key="7">
    <source>
        <dbReference type="SAM" id="Phobius"/>
    </source>
</evidence>
<evidence type="ECO:0000313" key="9">
    <source>
        <dbReference type="Proteomes" id="UP000600080"/>
    </source>
</evidence>
<evidence type="ECO:0008006" key="10">
    <source>
        <dbReference type="Google" id="ProtNLM"/>
    </source>
</evidence>
<comment type="similarity">
    <text evidence="1">Belongs to the sigma-70 factor family. ECF subfamily.</text>
</comment>
<dbReference type="Proteomes" id="UP000600080">
    <property type="component" value="Unassembled WGS sequence"/>
</dbReference>
<keyword evidence="3" id="KW-0731">Sigma factor</keyword>
<feature type="compositionally biased region" description="Basic and acidic residues" evidence="6">
    <location>
        <begin position="197"/>
        <end position="207"/>
    </location>
</feature>
<keyword evidence="7" id="KW-1133">Transmembrane helix</keyword>
<evidence type="ECO:0000256" key="1">
    <source>
        <dbReference type="ARBA" id="ARBA00010641"/>
    </source>
</evidence>
<proteinExistence type="inferred from homology"/>
<sequence>MTPHDQATAAFDALLARHAVALTRQAFLLTGRPRVAERAVARGFRRAWQHWPRVAVDPDPAGWVRAEVYEYALTPWHRLCPALRCARTPDPHTGRAEPSDPELLAALLSLPAPYRRTLVLHDGVGLGLCETAAEVEASTPAAAGRLAHARERIAERLPELGLGGQPPARQGEILRTRLTALTAAQRMTPPAAAHVRSGSERSAERTTRSVFGLTGLLALVTLLTMVLAPDHRTPPDRSLSSAPHAPVSPARQPDGSAPRTTGAHEPGGPRREPGGTHRRHGAHRHGSAHRGGSAAAARKRLRQARLMPESR</sequence>
<dbReference type="Gene3D" id="1.10.10.10">
    <property type="entry name" value="Winged helix-like DNA-binding domain superfamily/Winged helix DNA-binding domain"/>
    <property type="match status" value="1"/>
</dbReference>
<comment type="caution">
    <text evidence="8">The sequence shown here is derived from an EMBL/GenBank/DDBJ whole genome shotgun (WGS) entry which is preliminary data.</text>
</comment>
<dbReference type="SUPFAM" id="SSF88946">
    <property type="entry name" value="Sigma2 domain of RNA polymerase sigma factors"/>
    <property type="match status" value="1"/>
</dbReference>
<keyword evidence="7" id="KW-0472">Membrane</keyword>
<dbReference type="InterPro" id="IPR039425">
    <property type="entry name" value="RNA_pol_sigma-70-like"/>
</dbReference>
<dbReference type="RefSeq" id="WP_189103293.1">
    <property type="nucleotide sequence ID" value="NZ_BMND01000039.1"/>
</dbReference>
<organism evidence="8 9">
    <name type="scientific">Streptomyces kronopolitis</name>
    <dbReference type="NCBI Taxonomy" id="1612435"/>
    <lineage>
        <taxon>Bacteria</taxon>
        <taxon>Bacillati</taxon>
        <taxon>Actinomycetota</taxon>
        <taxon>Actinomycetes</taxon>
        <taxon>Kitasatosporales</taxon>
        <taxon>Streptomycetaceae</taxon>
        <taxon>Streptomyces</taxon>
    </lineage>
</organism>
<dbReference type="PANTHER" id="PTHR43133">
    <property type="entry name" value="RNA POLYMERASE ECF-TYPE SIGMA FACTO"/>
    <property type="match status" value="1"/>
</dbReference>